<proteinExistence type="predicted"/>
<evidence type="ECO:0000313" key="2">
    <source>
        <dbReference type="EMBL" id="MFD1735341.1"/>
    </source>
</evidence>
<reference evidence="3" key="1">
    <citation type="journal article" date="2019" name="Int. J. Syst. Evol. Microbiol.">
        <title>The Global Catalogue of Microorganisms (GCM) 10K type strain sequencing project: providing services to taxonomists for standard genome sequencing and annotation.</title>
        <authorList>
            <consortium name="The Broad Institute Genomics Platform"/>
            <consortium name="The Broad Institute Genome Sequencing Center for Infectious Disease"/>
            <person name="Wu L."/>
            <person name="Ma J."/>
        </authorList>
    </citation>
    <scope>NUCLEOTIDE SEQUENCE [LARGE SCALE GENOMIC DNA]</scope>
    <source>
        <strain evidence="3">CCUG 49339</strain>
    </source>
</reference>
<name>A0ABW4LLP4_9BACI</name>
<organism evidence="2 3">
    <name type="scientific">Bacillus salitolerans</name>
    <dbReference type="NCBI Taxonomy" id="1437434"/>
    <lineage>
        <taxon>Bacteria</taxon>
        <taxon>Bacillati</taxon>
        <taxon>Bacillota</taxon>
        <taxon>Bacilli</taxon>
        <taxon>Bacillales</taxon>
        <taxon>Bacillaceae</taxon>
        <taxon>Bacillus</taxon>
    </lineage>
</organism>
<evidence type="ECO:0000313" key="3">
    <source>
        <dbReference type="Proteomes" id="UP001597214"/>
    </source>
</evidence>
<evidence type="ECO:0000259" key="1">
    <source>
        <dbReference type="PROSITE" id="PS50965"/>
    </source>
</evidence>
<keyword evidence="3" id="KW-1185">Reference proteome</keyword>
<dbReference type="RefSeq" id="WP_377926440.1">
    <property type="nucleotide sequence ID" value="NZ_JBHUEM010000003.1"/>
</dbReference>
<comment type="caution">
    <text evidence="2">The sequence shown here is derived from an EMBL/GenBank/DDBJ whole genome shotgun (WGS) entry which is preliminary data.</text>
</comment>
<dbReference type="InterPro" id="IPR011528">
    <property type="entry name" value="NERD"/>
</dbReference>
<protein>
    <submittedName>
        <fullName evidence="2">NERD domain-containing protein</fullName>
    </submittedName>
</protein>
<gene>
    <name evidence="2" type="ORF">ACFSCX_02070</name>
</gene>
<accession>A0ABW4LLP4</accession>
<dbReference type="Pfam" id="PF08378">
    <property type="entry name" value="NERD"/>
    <property type="match status" value="1"/>
</dbReference>
<dbReference type="EMBL" id="JBHUEM010000003">
    <property type="protein sequence ID" value="MFD1735341.1"/>
    <property type="molecule type" value="Genomic_DNA"/>
</dbReference>
<dbReference type="Proteomes" id="UP001597214">
    <property type="component" value="Unassembled WGS sequence"/>
</dbReference>
<sequence length="318" mass="37248">MIFKKRSIPIRILQLEALLRRLPITHPQRKRIEEELQRRMIGYRGEQSIDYYLQPYLQENYSILHGLRLMDVHGQYFQIDTLLISPSFILLIEVKNLSGTLLFDQPNHQLIRILHDKEERFLDPVYQVNRQMRSLQALLDNQSIGSIPLLSIVVISNPSTILKSANPQKLIHAEILPTKLKSFEAVHKQTYLSGKEIKRISRWLNRKHEPFITNILPSFQIDPSEILPGVHCPKCHKLAMTRIRGPWKCSHCYFTDKDAHLLTLQDYVLLNDRYITNQQAREFLLITASVPVSKIFSSMILPYTGTFRNRKYILPFPD</sequence>
<dbReference type="PROSITE" id="PS50965">
    <property type="entry name" value="NERD"/>
    <property type="match status" value="1"/>
</dbReference>
<feature type="domain" description="NERD" evidence="1">
    <location>
        <begin position="41"/>
        <end position="158"/>
    </location>
</feature>